<feature type="transmembrane region" description="Helical" evidence="1">
    <location>
        <begin position="21"/>
        <end position="41"/>
    </location>
</feature>
<keyword evidence="3" id="KW-1185">Reference proteome</keyword>
<dbReference type="EMBL" id="CP101637">
    <property type="protein sequence ID" value="WMT82088.1"/>
    <property type="molecule type" value="Genomic_DNA"/>
</dbReference>
<protein>
    <recommendedName>
        <fullName evidence="4">PIG-L family deacetylase</fullName>
    </recommendedName>
</protein>
<keyword evidence="1" id="KW-0472">Membrane</keyword>
<keyword evidence="1" id="KW-1133">Transmembrane helix</keyword>
<sequence length="276" mass="31949">MTCTMRLTDEGEGVNIMTKNTIKFAISIVALLMITLFITGFENGESYGNTKFKDNVVFYSQHQDDETLWASAAIIEAINEVGADHVYVVQVSYGTGINIFDKEDMFDNMNEMEKYKYREREFLAAVKELGVKRENVVLLPRLNNTGSTSFELMEQTALKFENELKSVTHVAHTYKLDWHLQHLKNGAVIQSLYNANKIQDVKYFVKPEYKDEIPKSERIFYKAIKKEDKEKIRKACEQYKIVDKGKKREGIGYKSDNKSFERLMDNYDSILHTPSV</sequence>
<reference evidence="2 3" key="1">
    <citation type="submission" date="2022-07" db="EMBL/GenBank/DDBJ databases">
        <title>Genome sequence of Terrisporobacter mayombei DSM6539.</title>
        <authorList>
            <person name="Boeer T."/>
            <person name="Bengelsdorf F.R."/>
            <person name="Daniel R."/>
            <person name="Poehlein A."/>
        </authorList>
    </citation>
    <scope>NUCLEOTIDE SEQUENCE [LARGE SCALE GENOMIC DNA]</scope>
    <source>
        <strain evidence="2 3">DSM 6539</strain>
    </source>
</reference>
<dbReference type="Gene3D" id="3.40.50.10320">
    <property type="entry name" value="LmbE-like"/>
    <property type="match status" value="1"/>
</dbReference>
<keyword evidence="1" id="KW-0812">Transmembrane</keyword>
<accession>A0ABY9Q2A5</accession>
<evidence type="ECO:0000313" key="3">
    <source>
        <dbReference type="Proteomes" id="UP001235030"/>
    </source>
</evidence>
<dbReference type="Proteomes" id="UP001235030">
    <property type="component" value="Chromosome"/>
</dbReference>
<evidence type="ECO:0000256" key="1">
    <source>
        <dbReference type="SAM" id="Phobius"/>
    </source>
</evidence>
<gene>
    <name evidence="2" type="ORF">TEMA_24460</name>
</gene>
<dbReference type="SUPFAM" id="SSF102588">
    <property type="entry name" value="LmbE-like"/>
    <property type="match status" value="1"/>
</dbReference>
<organism evidence="2 3">
    <name type="scientific">Terrisporobacter mayombei</name>
    <dbReference type="NCBI Taxonomy" id="1541"/>
    <lineage>
        <taxon>Bacteria</taxon>
        <taxon>Bacillati</taxon>
        <taxon>Bacillota</taxon>
        <taxon>Clostridia</taxon>
        <taxon>Peptostreptococcales</taxon>
        <taxon>Peptostreptococcaceae</taxon>
        <taxon>Terrisporobacter</taxon>
    </lineage>
</organism>
<name>A0ABY9Q2A5_9FIRM</name>
<proteinExistence type="predicted"/>
<evidence type="ECO:0008006" key="4">
    <source>
        <dbReference type="Google" id="ProtNLM"/>
    </source>
</evidence>
<dbReference type="InterPro" id="IPR024078">
    <property type="entry name" value="LmbE-like_dom_sf"/>
</dbReference>
<evidence type="ECO:0000313" key="2">
    <source>
        <dbReference type="EMBL" id="WMT82088.1"/>
    </source>
</evidence>